<keyword evidence="7" id="KW-0843">Virulence</keyword>
<accession>A0A6A6B0J3</accession>
<evidence type="ECO:0000256" key="6">
    <source>
        <dbReference type="ARBA" id="ARBA00023004"/>
    </source>
</evidence>
<feature type="binding site" evidence="9">
    <location>
        <position position="302"/>
    </location>
    <ligand>
        <name>Fe cation</name>
        <dbReference type="ChEBI" id="CHEBI:24875"/>
        <note>catalytic</note>
    </ligand>
</feature>
<evidence type="ECO:0000313" key="11">
    <source>
        <dbReference type="EMBL" id="KAF2136231.1"/>
    </source>
</evidence>
<dbReference type="PANTHER" id="PTHR16557">
    <property type="entry name" value="ALKYLATED DNA REPAIR PROTEIN ALKB-RELATED"/>
    <property type="match status" value="1"/>
</dbReference>
<feature type="binding site" evidence="9">
    <location>
        <position position="234"/>
    </location>
    <ligand>
        <name>Fe cation</name>
        <dbReference type="ChEBI" id="CHEBI:24875"/>
        <note>catalytic</note>
    </ligand>
</feature>
<protein>
    <recommendedName>
        <fullName evidence="2">mRNA N(6)-methyladenine demethylase</fullName>
        <ecNumber evidence="2">1.14.11.53</ecNumber>
    </recommendedName>
</protein>
<evidence type="ECO:0000256" key="2">
    <source>
        <dbReference type="ARBA" id="ARBA00012931"/>
    </source>
</evidence>
<keyword evidence="6 9" id="KW-0408">Iron</keyword>
<dbReference type="Pfam" id="PF13532">
    <property type="entry name" value="2OG-FeII_Oxy_2"/>
    <property type="match status" value="1"/>
</dbReference>
<gene>
    <name evidence="11" type="ORF">K452DRAFT_302918</name>
</gene>
<dbReference type="OrthoDB" id="6614653at2759"/>
<dbReference type="GeneID" id="54300151"/>
<feature type="binding site" evidence="9">
    <location>
        <position position="236"/>
    </location>
    <ligand>
        <name>Fe cation</name>
        <dbReference type="ChEBI" id="CHEBI:24875"/>
        <note>catalytic</note>
    </ligand>
</feature>
<comment type="cofactor">
    <cofactor evidence="9">
        <name>Fe(2+)</name>
        <dbReference type="ChEBI" id="CHEBI:29033"/>
    </cofactor>
    <text evidence="9">Binds 1 Fe(2+) ion per subunit.</text>
</comment>
<dbReference type="EMBL" id="ML995528">
    <property type="protein sequence ID" value="KAF2136231.1"/>
    <property type="molecule type" value="Genomic_DNA"/>
</dbReference>
<evidence type="ECO:0000256" key="8">
    <source>
        <dbReference type="ARBA" id="ARBA00047565"/>
    </source>
</evidence>
<dbReference type="InterPro" id="IPR027450">
    <property type="entry name" value="AlkB-like"/>
</dbReference>
<dbReference type="SUPFAM" id="SSF51197">
    <property type="entry name" value="Clavaminate synthase-like"/>
    <property type="match status" value="1"/>
</dbReference>
<evidence type="ECO:0000256" key="3">
    <source>
        <dbReference type="ARBA" id="ARBA00022723"/>
    </source>
</evidence>
<comment type="catalytic activity">
    <reaction evidence="8">
        <text>an N(6)-methyladenosine in mRNA + 2-oxoglutarate + O2 = an adenosine in mRNA + formaldehyde + succinate + CO2</text>
        <dbReference type="Rhea" id="RHEA:49520"/>
        <dbReference type="Rhea" id="RHEA-COMP:12414"/>
        <dbReference type="Rhea" id="RHEA-COMP:12417"/>
        <dbReference type="ChEBI" id="CHEBI:15379"/>
        <dbReference type="ChEBI" id="CHEBI:16526"/>
        <dbReference type="ChEBI" id="CHEBI:16810"/>
        <dbReference type="ChEBI" id="CHEBI:16842"/>
        <dbReference type="ChEBI" id="CHEBI:30031"/>
        <dbReference type="ChEBI" id="CHEBI:74411"/>
        <dbReference type="ChEBI" id="CHEBI:74449"/>
        <dbReference type="EC" id="1.14.11.53"/>
    </reaction>
    <physiologicalReaction direction="left-to-right" evidence="8">
        <dbReference type="Rhea" id="RHEA:49521"/>
    </physiologicalReaction>
</comment>
<dbReference type="EC" id="1.14.11.53" evidence="2"/>
<dbReference type="RefSeq" id="XP_033391949.1">
    <property type="nucleotide sequence ID" value="XM_033542654.1"/>
</dbReference>
<organism evidence="11 12">
    <name type="scientific">Aplosporella prunicola CBS 121167</name>
    <dbReference type="NCBI Taxonomy" id="1176127"/>
    <lineage>
        <taxon>Eukaryota</taxon>
        <taxon>Fungi</taxon>
        <taxon>Dikarya</taxon>
        <taxon>Ascomycota</taxon>
        <taxon>Pezizomycotina</taxon>
        <taxon>Dothideomycetes</taxon>
        <taxon>Dothideomycetes incertae sedis</taxon>
        <taxon>Botryosphaeriales</taxon>
        <taxon>Aplosporellaceae</taxon>
        <taxon>Aplosporella</taxon>
    </lineage>
</organism>
<reference evidence="11" key="1">
    <citation type="journal article" date="2020" name="Stud. Mycol.">
        <title>101 Dothideomycetes genomes: a test case for predicting lifestyles and emergence of pathogens.</title>
        <authorList>
            <person name="Haridas S."/>
            <person name="Albert R."/>
            <person name="Binder M."/>
            <person name="Bloem J."/>
            <person name="Labutti K."/>
            <person name="Salamov A."/>
            <person name="Andreopoulos B."/>
            <person name="Baker S."/>
            <person name="Barry K."/>
            <person name="Bills G."/>
            <person name="Bluhm B."/>
            <person name="Cannon C."/>
            <person name="Castanera R."/>
            <person name="Culley D."/>
            <person name="Daum C."/>
            <person name="Ezra D."/>
            <person name="Gonzalez J."/>
            <person name="Henrissat B."/>
            <person name="Kuo A."/>
            <person name="Liang C."/>
            <person name="Lipzen A."/>
            <person name="Lutzoni F."/>
            <person name="Magnuson J."/>
            <person name="Mondo S."/>
            <person name="Nolan M."/>
            <person name="Ohm R."/>
            <person name="Pangilinan J."/>
            <person name="Park H.-J."/>
            <person name="Ramirez L."/>
            <person name="Alfaro M."/>
            <person name="Sun H."/>
            <person name="Tritt A."/>
            <person name="Yoshinaga Y."/>
            <person name="Zwiers L.-H."/>
            <person name="Turgeon B."/>
            <person name="Goodwin S."/>
            <person name="Spatafora J."/>
            <person name="Crous P."/>
            <person name="Grigoriev I."/>
        </authorList>
    </citation>
    <scope>NUCLEOTIDE SEQUENCE</scope>
    <source>
        <strain evidence="11">CBS 121167</strain>
    </source>
</reference>
<dbReference type="AlphaFoldDB" id="A0A6A6B0J3"/>
<dbReference type="Proteomes" id="UP000799438">
    <property type="component" value="Unassembled WGS sequence"/>
</dbReference>
<proteinExistence type="inferred from homology"/>
<sequence>MAPSLDAHQRPPDHIRAAYKKFQKTRPPALDADPALVDLVSRDPGAYQLRLVRSIAREELLSAFRSFESETTCSNVEQWLPDTLMPVYEHPSMPGLHIIPSLFPPEVQKILLHRLIHRDLSNPSHKTNVHMYYDIPYPPESSSFFQIPPSSEPRFLPKDPSIHKPLSINQFLSKKLRWVTLGGQYDWTNKVYPAEQPPPFPSDVGSLLEGLFPDMKPQAAIVNFYSPGDTLSMHRDVSEECDRGLVSVSIGCDGIFVIGLNEEDSVVDEASAETQKLPGALALRLRSGDAVYMSGPSRFAWHGVPQIVSDTCPSWLQDWPASPDDRHTDSEKEQLDLWRGWMRTKRINLNVRQMWD</sequence>
<dbReference type="GO" id="GO:1990931">
    <property type="term" value="F:mRNA N6-methyladenosine dioxygenase activity"/>
    <property type="evidence" value="ECO:0007669"/>
    <property type="project" value="UniProtKB-EC"/>
</dbReference>
<keyword evidence="12" id="KW-1185">Reference proteome</keyword>
<dbReference type="GO" id="GO:0005634">
    <property type="term" value="C:nucleus"/>
    <property type="evidence" value="ECO:0007669"/>
    <property type="project" value="TreeGrafter"/>
</dbReference>
<dbReference type="InterPro" id="IPR037151">
    <property type="entry name" value="AlkB-like_sf"/>
</dbReference>
<evidence type="ECO:0000256" key="7">
    <source>
        <dbReference type="ARBA" id="ARBA00023026"/>
    </source>
</evidence>
<dbReference type="PROSITE" id="PS51471">
    <property type="entry name" value="FE2OG_OXY"/>
    <property type="match status" value="1"/>
</dbReference>
<dbReference type="InterPro" id="IPR004574">
    <property type="entry name" value="Alkb"/>
</dbReference>
<keyword evidence="3 9" id="KW-0479">Metal-binding</keyword>
<keyword evidence="4" id="KW-0223">Dioxygenase</keyword>
<dbReference type="Gene3D" id="2.60.120.590">
    <property type="entry name" value="Alpha-ketoglutarate-dependent dioxygenase AlkB-like"/>
    <property type="match status" value="1"/>
</dbReference>
<evidence type="ECO:0000256" key="4">
    <source>
        <dbReference type="ARBA" id="ARBA00022964"/>
    </source>
</evidence>
<feature type="domain" description="Fe2OG dioxygenase" evidence="10">
    <location>
        <begin position="216"/>
        <end position="355"/>
    </location>
</feature>
<evidence type="ECO:0000256" key="9">
    <source>
        <dbReference type="PIRSR" id="PIRSR604574-2"/>
    </source>
</evidence>
<dbReference type="InterPro" id="IPR005123">
    <property type="entry name" value="Oxoglu/Fe-dep_dioxygenase_dom"/>
</dbReference>
<evidence type="ECO:0000313" key="12">
    <source>
        <dbReference type="Proteomes" id="UP000799438"/>
    </source>
</evidence>
<comment type="similarity">
    <text evidence="1">Belongs to the alkB family.</text>
</comment>
<evidence type="ECO:0000256" key="1">
    <source>
        <dbReference type="ARBA" id="ARBA00007879"/>
    </source>
</evidence>
<dbReference type="PANTHER" id="PTHR16557:SF2">
    <property type="entry name" value="NUCLEIC ACID DIOXYGENASE ALKBH1"/>
    <property type="match status" value="1"/>
</dbReference>
<dbReference type="FunFam" id="2.60.120.590:FF:000014">
    <property type="entry name" value="Oxidoreductase, 2OG-Fe(II) oxygenase family family"/>
    <property type="match status" value="1"/>
</dbReference>
<keyword evidence="5" id="KW-0560">Oxidoreductase</keyword>
<dbReference type="GO" id="GO:0046872">
    <property type="term" value="F:metal ion binding"/>
    <property type="evidence" value="ECO:0007669"/>
    <property type="project" value="UniProtKB-KW"/>
</dbReference>
<name>A0A6A6B0J3_9PEZI</name>
<evidence type="ECO:0000256" key="5">
    <source>
        <dbReference type="ARBA" id="ARBA00023002"/>
    </source>
</evidence>
<evidence type="ECO:0000259" key="10">
    <source>
        <dbReference type="PROSITE" id="PS51471"/>
    </source>
</evidence>
<dbReference type="GO" id="GO:0005737">
    <property type="term" value="C:cytoplasm"/>
    <property type="evidence" value="ECO:0007669"/>
    <property type="project" value="TreeGrafter"/>
</dbReference>